<dbReference type="RefSeq" id="WP_026627013.1">
    <property type="nucleotide sequence ID" value="NZ_JAWZLG010000062.1"/>
</dbReference>
<feature type="region of interest" description="Disordered" evidence="1">
    <location>
        <begin position="37"/>
        <end position="82"/>
    </location>
</feature>
<accession>A0A4Y8L246</accession>
<feature type="compositionally biased region" description="Polar residues" evidence="1">
    <location>
        <begin position="37"/>
        <end position="64"/>
    </location>
</feature>
<evidence type="ECO:0000256" key="1">
    <source>
        <dbReference type="SAM" id="MobiDB-lite"/>
    </source>
</evidence>
<dbReference type="Pfam" id="PF16118">
    <property type="entry name" value="DUF4834"/>
    <property type="match status" value="1"/>
</dbReference>
<sequence length="82" mass="9098">MGSFLLFILLIFFLIIGLGVGFILRFLRLFTKGARVSSSFGGTSRNNQQSHNDSSTSDAGQQPQGKVFSKDEGEYVDYEEVK</sequence>
<protein>
    <submittedName>
        <fullName evidence="3">DUF4834 family protein</fullName>
    </submittedName>
</protein>
<dbReference type="InterPro" id="IPR032272">
    <property type="entry name" value="DUF4834"/>
</dbReference>
<keyword evidence="2" id="KW-0812">Transmembrane</keyword>
<evidence type="ECO:0000313" key="4">
    <source>
        <dbReference type="Proteomes" id="UP000297861"/>
    </source>
</evidence>
<dbReference type="OrthoDB" id="998001at2"/>
<dbReference type="EMBL" id="SOML01000009">
    <property type="protein sequence ID" value="TFD94893.1"/>
    <property type="molecule type" value="Genomic_DNA"/>
</dbReference>
<dbReference type="AlphaFoldDB" id="A0A4Y8L246"/>
<dbReference type="Proteomes" id="UP000297861">
    <property type="component" value="Unassembled WGS sequence"/>
</dbReference>
<keyword evidence="4" id="KW-1185">Reference proteome</keyword>
<dbReference type="STRING" id="1121485.GCA_000426485_03202"/>
<feature type="transmembrane region" description="Helical" evidence="2">
    <location>
        <begin position="6"/>
        <end position="27"/>
    </location>
</feature>
<proteinExistence type="predicted"/>
<keyword evidence="2" id="KW-0472">Membrane</keyword>
<feature type="compositionally biased region" description="Basic and acidic residues" evidence="1">
    <location>
        <begin position="68"/>
        <end position="82"/>
    </location>
</feature>
<evidence type="ECO:0000313" key="3">
    <source>
        <dbReference type="EMBL" id="TFD94893.1"/>
    </source>
</evidence>
<name>A0A4Y8L246_9BACT</name>
<evidence type="ECO:0000256" key="2">
    <source>
        <dbReference type="SAM" id="Phobius"/>
    </source>
</evidence>
<keyword evidence="2" id="KW-1133">Transmembrane helix</keyword>
<organism evidence="3 4">
    <name type="scientific">Dysgonomonas capnocytophagoides</name>
    <dbReference type="NCBI Taxonomy" id="45254"/>
    <lineage>
        <taxon>Bacteria</taxon>
        <taxon>Pseudomonadati</taxon>
        <taxon>Bacteroidota</taxon>
        <taxon>Bacteroidia</taxon>
        <taxon>Bacteroidales</taxon>
        <taxon>Dysgonomonadaceae</taxon>
        <taxon>Dysgonomonas</taxon>
    </lineage>
</organism>
<reference evidence="3 4" key="1">
    <citation type="submission" date="2019-03" db="EMBL/GenBank/DDBJ databases">
        <title>San Antonio Military Medical Center submission to MRSN (WRAIR), pending publication.</title>
        <authorList>
            <person name="Blyth D.M."/>
            <person name="Mccarthy S.L."/>
            <person name="Schall S.E."/>
            <person name="Stam J.A."/>
            <person name="Ong A.C."/>
            <person name="Mcgann P.T."/>
        </authorList>
    </citation>
    <scope>NUCLEOTIDE SEQUENCE [LARGE SCALE GENOMIC DNA]</scope>
    <source>
        <strain evidence="3 4">MRSN571793</strain>
    </source>
</reference>
<gene>
    <name evidence="3" type="ORF">E2605_13815</name>
</gene>
<comment type="caution">
    <text evidence="3">The sequence shown here is derived from an EMBL/GenBank/DDBJ whole genome shotgun (WGS) entry which is preliminary data.</text>
</comment>